<dbReference type="Gene3D" id="3.40.710.10">
    <property type="entry name" value="DD-peptidase/beta-lactamase superfamily"/>
    <property type="match status" value="1"/>
</dbReference>
<evidence type="ECO:0000313" key="3">
    <source>
        <dbReference type="Proteomes" id="UP000031004"/>
    </source>
</evidence>
<dbReference type="EMBL" id="JTLZ01000005">
    <property type="protein sequence ID" value="KHO26001.1"/>
    <property type="molecule type" value="Genomic_DNA"/>
</dbReference>
<feature type="signal peptide" evidence="1">
    <location>
        <begin position="1"/>
        <end position="23"/>
    </location>
</feature>
<dbReference type="PANTHER" id="PTHR35333">
    <property type="entry name" value="BETA-LACTAMASE"/>
    <property type="match status" value="1"/>
</dbReference>
<dbReference type="Proteomes" id="UP000031004">
    <property type="component" value="Unassembled WGS sequence"/>
</dbReference>
<dbReference type="InterPro" id="IPR012338">
    <property type="entry name" value="Beta-lactam/transpept-like"/>
</dbReference>
<dbReference type="RefSeq" id="WP_039318861.1">
    <property type="nucleotide sequence ID" value="NZ_JACKSA010000447.1"/>
</dbReference>
<accession>A0ABR4YUT9</accession>
<name>A0ABR4YUT9_9MYCO</name>
<feature type="chain" id="PRO_5047444409" evidence="1">
    <location>
        <begin position="24"/>
        <end position="318"/>
    </location>
</feature>
<keyword evidence="3" id="KW-1185">Reference proteome</keyword>
<evidence type="ECO:0000256" key="1">
    <source>
        <dbReference type="SAM" id="SignalP"/>
    </source>
</evidence>
<keyword evidence="1" id="KW-0732">Signal</keyword>
<evidence type="ECO:0000313" key="2">
    <source>
        <dbReference type="EMBL" id="KHO26001.1"/>
    </source>
</evidence>
<proteinExistence type="predicted"/>
<sequence>MPRRPSKRMVASAASMTAIVAMAVISVGCEARVYGTPPDAPDAPQLTVVVPQGSMAPLPEASPGEPAASFTGLEDRTQRATEDAAGDGAEITVLVLDRNTGQLVSNGNGTSIAIASVVKLFIADDLLLQEAKRQTVLSPEDRNNLDVMLRSSDDSAAEVFWNRSGGSAIINRVAARYGLGSTRPPNDGRWWNTISTAADLVRYYDMLMNGSGGLPAEQANVILSNLAQSTPNAIDGTQPGGIYPQRFGIPEGLYSEPVAVKQGWMCCIGSDWMHLSTGVIGPDRRFIMVIGALQPTNAATARDTITDAVKTMFPGGRI</sequence>
<dbReference type="InterPro" id="IPR000871">
    <property type="entry name" value="Beta-lactam_class-A"/>
</dbReference>
<dbReference type="PANTHER" id="PTHR35333:SF3">
    <property type="entry name" value="BETA-LACTAMASE-TYPE TRANSPEPTIDASE FOLD CONTAINING PROTEIN"/>
    <property type="match status" value="1"/>
</dbReference>
<keyword evidence="2" id="KW-0449">Lipoprotein</keyword>
<comment type="caution">
    <text evidence="2">The sequence shown here is derived from an EMBL/GenBank/DDBJ whole genome shotgun (WGS) entry which is preliminary data.</text>
</comment>
<gene>
    <name evidence="2" type="ORF">QQ44_09375</name>
</gene>
<organism evidence="2 3">
    <name type="scientific">Mycolicibacterium setense</name>
    <dbReference type="NCBI Taxonomy" id="431269"/>
    <lineage>
        <taxon>Bacteria</taxon>
        <taxon>Bacillati</taxon>
        <taxon>Actinomycetota</taxon>
        <taxon>Actinomycetes</taxon>
        <taxon>Mycobacteriales</taxon>
        <taxon>Mycobacteriaceae</taxon>
        <taxon>Mycolicibacterium</taxon>
    </lineage>
</organism>
<reference evidence="2 3" key="1">
    <citation type="submission" date="2014-11" db="EMBL/GenBank/DDBJ databases">
        <title>Mycobacterium setense Manresensis Genome.</title>
        <authorList>
            <person name="Rech G."/>
            <person name="Sumoy L."/>
        </authorList>
    </citation>
    <scope>NUCLEOTIDE SEQUENCE [LARGE SCALE GENOMIC DNA]</scope>
    <source>
        <strain evidence="2 3">Manresensis</strain>
    </source>
</reference>
<dbReference type="SUPFAM" id="SSF56601">
    <property type="entry name" value="beta-lactamase/transpeptidase-like"/>
    <property type="match status" value="1"/>
</dbReference>
<protein>
    <submittedName>
        <fullName evidence="2">Lipoprotein LppW</fullName>
    </submittedName>
</protein>
<dbReference type="PROSITE" id="PS51257">
    <property type="entry name" value="PROKAR_LIPOPROTEIN"/>
    <property type="match status" value="1"/>
</dbReference>